<accession>A0ABW4ZH67</accession>
<feature type="transmembrane region" description="Helical" evidence="1">
    <location>
        <begin position="37"/>
        <end position="56"/>
    </location>
</feature>
<dbReference type="PANTHER" id="PTHR40763">
    <property type="entry name" value="MEMBRANE PROTEIN-RELATED"/>
    <property type="match status" value="1"/>
</dbReference>
<dbReference type="InterPro" id="IPR054331">
    <property type="entry name" value="LiaF_TM"/>
</dbReference>
<dbReference type="Proteomes" id="UP001597387">
    <property type="component" value="Unassembled WGS sequence"/>
</dbReference>
<organism evidence="3 4">
    <name type="scientific">Paradesertivirga mongoliensis</name>
    <dbReference type="NCBI Taxonomy" id="2100740"/>
    <lineage>
        <taxon>Bacteria</taxon>
        <taxon>Pseudomonadati</taxon>
        <taxon>Bacteroidota</taxon>
        <taxon>Sphingobacteriia</taxon>
        <taxon>Sphingobacteriales</taxon>
        <taxon>Sphingobacteriaceae</taxon>
        <taxon>Paradesertivirga</taxon>
    </lineage>
</organism>
<reference evidence="4" key="1">
    <citation type="journal article" date="2019" name="Int. J. Syst. Evol. Microbiol.">
        <title>The Global Catalogue of Microorganisms (GCM) 10K type strain sequencing project: providing services to taxonomists for standard genome sequencing and annotation.</title>
        <authorList>
            <consortium name="The Broad Institute Genomics Platform"/>
            <consortium name="The Broad Institute Genome Sequencing Center for Infectious Disease"/>
            <person name="Wu L."/>
            <person name="Ma J."/>
        </authorList>
    </citation>
    <scope>NUCLEOTIDE SEQUENCE [LARGE SCALE GENOMIC DNA]</scope>
    <source>
        <strain evidence="4">KCTC 42217</strain>
    </source>
</reference>
<gene>
    <name evidence="3" type="ORF">ACFSJU_00465</name>
</gene>
<feature type="transmembrane region" description="Helical" evidence="1">
    <location>
        <begin position="68"/>
        <end position="85"/>
    </location>
</feature>
<keyword evidence="1" id="KW-0812">Transmembrane</keyword>
<dbReference type="Pfam" id="PF22570">
    <property type="entry name" value="LiaF-TM"/>
    <property type="match status" value="1"/>
</dbReference>
<feature type="transmembrane region" description="Helical" evidence="1">
    <location>
        <begin position="91"/>
        <end position="107"/>
    </location>
</feature>
<keyword evidence="1" id="KW-1133">Transmembrane helix</keyword>
<evidence type="ECO:0000313" key="4">
    <source>
        <dbReference type="Proteomes" id="UP001597387"/>
    </source>
</evidence>
<feature type="domain" description="LiaF transmembrane" evidence="2">
    <location>
        <begin position="17"/>
        <end position="110"/>
    </location>
</feature>
<sequence length="261" mass="28821">MSEVQFKNRKAGAAKKWVGIALLILGSIFLLQSLGLFIPDWIISWPMFLIALGIFFGQRHEYRNPSSYILIIIGVIFLADEVLPHADFDEFVWPIAIIGIGMYLIIGKKKITNWGKSDDGLPPQDLAWDKRVNEDNEPIAPPPLSSADDYLDIVSIFGGVKKNIVSKNFQGGEIVAIMGGAEIIMTQADIGSSRVELEITQVFGGTKIIVPPHWKVSSDLVAIFGGIEDRRPFMAENAHSDEKHLVIKGTSIFGGIDIRSF</sequence>
<evidence type="ECO:0000259" key="2">
    <source>
        <dbReference type="Pfam" id="PF22570"/>
    </source>
</evidence>
<evidence type="ECO:0000313" key="3">
    <source>
        <dbReference type="EMBL" id="MFD2160852.1"/>
    </source>
</evidence>
<feature type="transmembrane region" description="Helical" evidence="1">
    <location>
        <begin position="12"/>
        <end position="31"/>
    </location>
</feature>
<comment type="caution">
    <text evidence="3">The sequence shown here is derived from an EMBL/GenBank/DDBJ whole genome shotgun (WGS) entry which is preliminary data.</text>
</comment>
<dbReference type="PANTHER" id="PTHR40763:SF5">
    <property type="entry name" value="MEMBRANE PROTEIN"/>
    <property type="match status" value="1"/>
</dbReference>
<evidence type="ECO:0000256" key="1">
    <source>
        <dbReference type="SAM" id="Phobius"/>
    </source>
</evidence>
<name>A0ABW4ZH67_9SPHI</name>
<protein>
    <submittedName>
        <fullName evidence="3">LiaI-LiaF-like domain-containing protein</fullName>
    </submittedName>
</protein>
<dbReference type="EMBL" id="JBHUHZ010000001">
    <property type="protein sequence ID" value="MFD2160852.1"/>
    <property type="molecule type" value="Genomic_DNA"/>
</dbReference>
<dbReference type="RefSeq" id="WP_255902201.1">
    <property type="nucleotide sequence ID" value="NZ_JAFMZO010000002.1"/>
</dbReference>
<proteinExistence type="predicted"/>
<keyword evidence="4" id="KW-1185">Reference proteome</keyword>
<keyword evidence="1" id="KW-0472">Membrane</keyword>